<dbReference type="Gene3D" id="3.40.605.10">
    <property type="entry name" value="Aldehyde Dehydrogenase, Chain A, domain 1"/>
    <property type="match status" value="1"/>
</dbReference>
<comment type="similarity">
    <text evidence="1">Belongs to the aldehyde dehydrogenase family.</text>
</comment>
<accession>A0A420SD46</accession>
<evidence type="ECO:0000313" key="5">
    <source>
        <dbReference type="EMBL" id="RKL27154.1"/>
    </source>
</evidence>
<evidence type="ECO:0000256" key="3">
    <source>
        <dbReference type="ARBA" id="ARBA00023002"/>
    </source>
</evidence>
<dbReference type="GO" id="GO:0009450">
    <property type="term" value="P:gamma-aminobutyric acid catabolic process"/>
    <property type="evidence" value="ECO:0007669"/>
    <property type="project" value="TreeGrafter"/>
</dbReference>
<feature type="domain" description="Aldehyde dehydrogenase" evidence="4">
    <location>
        <begin position="46"/>
        <end position="500"/>
    </location>
</feature>
<dbReference type="PANTHER" id="PTHR43353">
    <property type="entry name" value="SUCCINATE-SEMIALDEHYDE DEHYDROGENASE, MITOCHONDRIAL"/>
    <property type="match status" value="1"/>
</dbReference>
<protein>
    <recommendedName>
        <fullName evidence="4">Aldehyde dehydrogenase domain-containing protein</fullName>
    </recommendedName>
</protein>
<dbReference type="PANTHER" id="PTHR43353:SF6">
    <property type="entry name" value="CYTOPLASMIC ALDEHYDE DEHYDROGENASE (EUROFUNG)"/>
    <property type="match status" value="1"/>
</dbReference>
<dbReference type="Proteomes" id="UP000283569">
    <property type="component" value="Unassembled WGS sequence"/>
</dbReference>
<dbReference type="AlphaFoldDB" id="A0A420SD46"/>
<dbReference type="CDD" id="cd07105">
    <property type="entry name" value="ALDH_SaliADH"/>
    <property type="match status" value="1"/>
</dbReference>
<reference evidence="5 6" key="1">
    <citation type="journal article" date="2018" name="Sci. Rep.">
        <title>Characterisation of pathogen-specific regions and novel effector candidates in Fusarium oxysporum f. sp. cepae.</title>
        <authorList>
            <person name="Armitage A.D."/>
            <person name="Taylor A."/>
            <person name="Sobczyk M.K."/>
            <person name="Baxter L."/>
            <person name="Greenfield B.P."/>
            <person name="Bates H.J."/>
            <person name="Wilson F."/>
            <person name="Jackson A.C."/>
            <person name="Ott S."/>
            <person name="Harrison R.J."/>
            <person name="Clarkson J.P."/>
        </authorList>
    </citation>
    <scope>NUCLEOTIDE SEQUENCE [LARGE SCALE GENOMIC DNA]</scope>
    <source>
        <strain evidence="5 6">Fp_A8</strain>
    </source>
</reference>
<dbReference type="InterPro" id="IPR016162">
    <property type="entry name" value="Ald_DH_N"/>
</dbReference>
<name>A0A420SD46_GIBIN</name>
<dbReference type="InterPro" id="IPR016161">
    <property type="entry name" value="Ald_DH/histidinol_DH"/>
</dbReference>
<dbReference type="EMBL" id="MRDB01000079">
    <property type="protein sequence ID" value="RKL27154.1"/>
    <property type="molecule type" value="Genomic_DNA"/>
</dbReference>
<sequence length="504" mass="55178">MLTSFIKRAAAQSNCCSRSLYRRYGSTATQPVIPLIINGQQVHGSESCPVISPLTGKQVWSFSCASKHQVEEAVQNAHDSFNHWSQTKVADRRDIMLKAADIMEKRREELGGYMHHEIGANKFYQDFILGLTIEGLKDTAGRIAGAVQGFTPESTHQGMKALVQKRPYGVVLGIAPWNAPFHLGLRSVLFALAVGNTAILKGSEFTPRCYWAIADVLREAGLPDGCLNLIFHSPAEAASTIDTLVSHPHIKKINFTGSTRVGRIISSAAGKHLKPVLMELGGKASAIVLKDADLDQAAQHCARGAFINAGQICMSTERILVDESVSSEFQERLFDAIRKLFGTAEDTPAIVNAASATRNRSLIHDAVTKGAQQLKIFEDEKAYETDTKMRPVVLGNVTRDMDLYATESFGPSVSLFTFKTEKEALELANDSEYGLTAAIFSKDLRLAFQLADGLESGAVHINSMTVHDEYPLPHGGVKSSGFGRFNGYQGLDEFLYFKTVTWME</sequence>
<keyword evidence="3" id="KW-0560">Oxidoreductase</keyword>
<evidence type="ECO:0000256" key="2">
    <source>
        <dbReference type="ARBA" id="ARBA00022857"/>
    </source>
</evidence>
<evidence type="ECO:0000259" key="4">
    <source>
        <dbReference type="Pfam" id="PF00171"/>
    </source>
</evidence>
<evidence type="ECO:0000256" key="1">
    <source>
        <dbReference type="ARBA" id="ARBA00009986"/>
    </source>
</evidence>
<proteinExistence type="inferred from homology"/>
<dbReference type="SUPFAM" id="SSF53720">
    <property type="entry name" value="ALDH-like"/>
    <property type="match status" value="1"/>
</dbReference>
<dbReference type="InterPro" id="IPR050740">
    <property type="entry name" value="Aldehyde_DH_Superfamily"/>
</dbReference>
<comment type="caution">
    <text evidence="5">The sequence shown here is derived from an EMBL/GenBank/DDBJ whole genome shotgun (WGS) entry which is preliminary data.</text>
</comment>
<organism evidence="5 6">
    <name type="scientific">Gibberella intermedia</name>
    <name type="common">Bulb rot disease fungus</name>
    <name type="synonym">Fusarium proliferatum</name>
    <dbReference type="NCBI Taxonomy" id="948311"/>
    <lineage>
        <taxon>Eukaryota</taxon>
        <taxon>Fungi</taxon>
        <taxon>Dikarya</taxon>
        <taxon>Ascomycota</taxon>
        <taxon>Pezizomycotina</taxon>
        <taxon>Sordariomycetes</taxon>
        <taxon>Hypocreomycetidae</taxon>
        <taxon>Hypocreales</taxon>
        <taxon>Nectriaceae</taxon>
        <taxon>Fusarium</taxon>
        <taxon>Fusarium fujikuroi species complex</taxon>
    </lineage>
</organism>
<dbReference type="InterPro" id="IPR016163">
    <property type="entry name" value="Ald_DH_C"/>
</dbReference>
<gene>
    <name evidence="5" type="ORF">BFJ72_g13387</name>
</gene>
<dbReference type="InterPro" id="IPR015590">
    <property type="entry name" value="Aldehyde_DH_dom"/>
</dbReference>
<evidence type="ECO:0000313" key="6">
    <source>
        <dbReference type="Proteomes" id="UP000283569"/>
    </source>
</evidence>
<keyword evidence="2" id="KW-0521">NADP</keyword>
<dbReference type="Gene3D" id="3.40.309.10">
    <property type="entry name" value="Aldehyde Dehydrogenase, Chain A, domain 2"/>
    <property type="match status" value="1"/>
</dbReference>
<dbReference type="FunFam" id="3.40.605.10:FF:000012">
    <property type="entry name" value="NAD-dependent succinate-semialdehyde dehydrogenase"/>
    <property type="match status" value="1"/>
</dbReference>
<dbReference type="Pfam" id="PF00171">
    <property type="entry name" value="Aldedh"/>
    <property type="match status" value="1"/>
</dbReference>
<dbReference type="GO" id="GO:0004777">
    <property type="term" value="F:succinate-semialdehyde dehydrogenase (NAD+) activity"/>
    <property type="evidence" value="ECO:0007669"/>
    <property type="project" value="TreeGrafter"/>
</dbReference>